<evidence type="ECO:0000256" key="1">
    <source>
        <dbReference type="SAM" id="MobiDB-lite"/>
    </source>
</evidence>
<reference evidence="4" key="1">
    <citation type="submission" date="2014-05" db="EMBL/GenBank/DDBJ databases">
        <title>The genome and life-stage specific transcriptomes of Globodera pallida elucidate key aspects of plant parasitism by a cyst nematode.</title>
        <authorList>
            <person name="Cotton J.A."/>
            <person name="Lilley C.J."/>
            <person name="Jones L.M."/>
            <person name="Kikuchi T."/>
            <person name="Reid A.J."/>
            <person name="Thorpe P."/>
            <person name="Tsai I.J."/>
            <person name="Beasley H."/>
            <person name="Blok V."/>
            <person name="Cock P.J.A."/>
            <person name="Van den Akker S.E."/>
            <person name="Holroyd N."/>
            <person name="Hunt M."/>
            <person name="Mantelin S."/>
            <person name="Naghra H."/>
            <person name="Pain A."/>
            <person name="Palomares-Rius J.E."/>
            <person name="Zarowiecki M."/>
            <person name="Berriman M."/>
            <person name="Jones J.T."/>
            <person name="Urwin P.E."/>
        </authorList>
    </citation>
    <scope>NUCLEOTIDE SEQUENCE [LARGE SCALE GENOMIC DNA]</scope>
    <source>
        <strain evidence="4">Lindley</strain>
    </source>
</reference>
<accession>A0A183CBB4</accession>
<feature type="transmembrane region" description="Helical" evidence="2">
    <location>
        <begin position="162"/>
        <end position="185"/>
    </location>
</feature>
<sequence length="212" mass="23281">MANSSGKSGRLLRHSFAYSFRRLPLFLLLFLLLPIFCGTAQKAVDEEEGKGLEMDEHELDEGSGNAFNPDDEDDLGASGVPPPDETVEHHHHQSQTAPTSTLRPLSSPDTSAKTLRQQTSQALTPTEESRSAASPTSLSPESSSIGDVEDGEEERLRQQFHMALLFSLVALILVAGLGAVALCCCCERRRRRTRQGRSDGYAEGREQSRHYL</sequence>
<evidence type="ECO:0000256" key="2">
    <source>
        <dbReference type="SAM" id="Phobius"/>
    </source>
</evidence>
<feature type="region of interest" description="Disordered" evidence="1">
    <location>
        <begin position="58"/>
        <end position="151"/>
    </location>
</feature>
<feature type="chain" id="PRO_5008147387" evidence="3">
    <location>
        <begin position="41"/>
        <end position="212"/>
    </location>
</feature>
<name>A0A183CBB4_GLOPA</name>
<evidence type="ECO:0000313" key="5">
    <source>
        <dbReference type="WBParaSite" id="GPLIN_001016500"/>
    </source>
</evidence>
<feature type="compositionally biased region" description="Polar residues" evidence="1">
    <location>
        <begin position="94"/>
        <end position="126"/>
    </location>
</feature>
<dbReference type="AlphaFoldDB" id="A0A183CBB4"/>
<keyword evidence="2" id="KW-0472">Membrane</keyword>
<dbReference type="WBParaSite" id="GPLIN_001016500">
    <property type="protein sequence ID" value="GPLIN_001016500"/>
    <property type="gene ID" value="GPLIN_001016500"/>
</dbReference>
<feature type="compositionally biased region" description="Low complexity" evidence="1">
    <location>
        <begin position="131"/>
        <end position="144"/>
    </location>
</feature>
<evidence type="ECO:0000313" key="4">
    <source>
        <dbReference type="Proteomes" id="UP000050741"/>
    </source>
</evidence>
<keyword evidence="2" id="KW-1133">Transmembrane helix</keyword>
<reference evidence="5" key="2">
    <citation type="submission" date="2016-06" db="UniProtKB">
        <authorList>
            <consortium name="WormBaseParasite"/>
        </authorList>
    </citation>
    <scope>IDENTIFICATION</scope>
</reference>
<evidence type="ECO:0000256" key="3">
    <source>
        <dbReference type="SAM" id="SignalP"/>
    </source>
</evidence>
<keyword evidence="2" id="KW-0812">Transmembrane</keyword>
<organism evidence="4 5">
    <name type="scientific">Globodera pallida</name>
    <name type="common">Potato cyst nematode worm</name>
    <name type="synonym">Heterodera pallida</name>
    <dbReference type="NCBI Taxonomy" id="36090"/>
    <lineage>
        <taxon>Eukaryota</taxon>
        <taxon>Metazoa</taxon>
        <taxon>Ecdysozoa</taxon>
        <taxon>Nematoda</taxon>
        <taxon>Chromadorea</taxon>
        <taxon>Rhabditida</taxon>
        <taxon>Tylenchina</taxon>
        <taxon>Tylenchomorpha</taxon>
        <taxon>Tylenchoidea</taxon>
        <taxon>Heteroderidae</taxon>
        <taxon>Heteroderinae</taxon>
        <taxon>Globodera</taxon>
    </lineage>
</organism>
<keyword evidence="3" id="KW-0732">Signal</keyword>
<proteinExistence type="predicted"/>
<feature type="signal peptide" evidence="3">
    <location>
        <begin position="1"/>
        <end position="40"/>
    </location>
</feature>
<dbReference type="Proteomes" id="UP000050741">
    <property type="component" value="Unassembled WGS sequence"/>
</dbReference>
<keyword evidence="4" id="KW-1185">Reference proteome</keyword>
<protein>
    <submittedName>
        <fullName evidence="5">Transmembrane protein</fullName>
    </submittedName>
</protein>